<keyword evidence="2" id="KW-1185">Reference proteome</keyword>
<organism evidence="1 2">
    <name type="scientific">Dermacentor silvarum</name>
    <name type="common">Tick</name>
    <dbReference type="NCBI Taxonomy" id="543639"/>
    <lineage>
        <taxon>Eukaryota</taxon>
        <taxon>Metazoa</taxon>
        <taxon>Ecdysozoa</taxon>
        <taxon>Arthropoda</taxon>
        <taxon>Chelicerata</taxon>
        <taxon>Arachnida</taxon>
        <taxon>Acari</taxon>
        <taxon>Parasitiformes</taxon>
        <taxon>Ixodida</taxon>
        <taxon>Ixodoidea</taxon>
        <taxon>Ixodidae</taxon>
        <taxon>Rhipicephalinae</taxon>
        <taxon>Dermacentor</taxon>
    </lineage>
</organism>
<accession>A0ACB8E2Z5</accession>
<reference evidence="1" key="1">
    <citation type="submission" date="2020-05" db="EMBL/GenBank/DDBJ databases">
        <title>Large-scale comparative analyses of tick genomes elucidate their genetic diversity and vector capacities.</title>
        <authorList>
            <person name="Jia N."/>
            <person name="Wang J."/>
            <person name="Shi W."/>
            <person name="Du L."/>
            <person name="Sun Y."/>
            <person name="Zhan W."/>
            <person name="Jiang J."/>
            <person name="Wang Q."/>
            <person name="Zhang B."/>
            <person name="Ji P."/>
            <person name="Sakyi L.B."/>
            <person name="Cui X."/>
            <person name="Yuan T."/>
            <person name="Jiang B."/>
            <person name="Yang W."/>
            <person name="Lam T.T.-Y."/>
            <person name="Chang Q."/>
            <person name="Ding S."/>
            <person name="Wang X."/>
            <person name="Zhu J."/>
            <person name="Ruan X."/>
            <person name="Zhao L."/>
            <person name="Wei J."/>
            <person name="Que T."/>
            <person name="Du C."/>
            <person name="Cheng J."/>
            <person name="Dai P."/>
            <person name="Han X."/>
            <person name="Huang E."/>
            <person name="Gao Y."/>
            <person name="Liu J."/>
            <person name="Shao H."/>
            <person name="Ye R."/>
            <person name="Li L."/>
            <person name="Wei W."/>
            <person name="Wang X."/>
            <person name="Wang C."/>
            <person name="Yang T."/>
            <person name="Huo Q."/>
            <person name="Li W."/>
            <person name="Guo W."/>
            <person name="Chen H."/>
            <person name="Zhou L."/>
            <person name="Ni X."/>
            <person name="Tian J."/>
            <person name="Zhou Y."/>
            <person name="Sheng Y."/>
            <person name="Liu T."/>
            <person name="Pan Y."/>
            <person name="Xia L."/>
            <person name="Li J."/>
            <person name="Zhao F."/>
            <person name="Cao W."/>
        </authorList>
    </citation>
    <scope>NUCLEOTIDE SEQUENCE</scope>
    <source>
        <strain evidence="1">Dsil-2018</strain>
    </source>
</reference>
<evidence type="ECO:0000313" key="1">
    <source>
        <dbReference type="EMBL" id="KAH7980971.1"/>
    </source>
</evidence>
<comment type="caution">
    <text evidence="1">The sequence shown here is derived from an EMBL/GenBank/DDBJ whole genome shotgun (WGS) entry which is preliminary data.</text>
</comment>
<name>A0ACB8E2Z5_DERSI</name>
<evidence type="ECO:0000313" key="2">
    <source>
        <dbReference type="Proteomes" id="UP000821865"/>
    </source>
</evidence>
<proteinExistence type="predicted"/>
<dbReference type="Proteomes" id="UP000821865">
    <property type="component" value="Chromosome 1"/>
</dbReference>
<sequence length="658" mass="72937">MRRLDTAPHSVQSSMQGPTSKIRFPVGLDVRNSFLPTPTPPFYMLPVPIALRAAVTRTRGRQQRRERRAALSAAHFLLSVLLLATGSLEDRPGVVTQKPGLPGSPPALPILSPQHQSTWTRAERIKATSGRITGHRHSFASPSGYTSLTKSRRRLRLGAVALTVLLMACLVPPTEQSHKIKKLKLGAAAAAAVVGKVTPLVAAAGCKYLALLESTLRNVTCAALIFEAKIGGDAVARVASAEGPRRFGRHWPLATIVLAALQVFLHWQATYRHDHSRCASLATIFEDGHWSRVVSAAFHHDNRWQLGVNVVSFLWKGALLESTIGTPLFVVAMAKLVLMVGVANTLLNLALDLVLNSSARYDDACMCTFAGILVALKVINEKRPTFNAFRWCIFELELPPPRITWLELIVLHLTTSRSLITLLSGLLVGLLFTESIISLKQGDEAALFFKAPLLPTTYGITGLLLATHFFWPDLDPCVSFRVVFEQRRWKQLLLPSLYTFSSYHLVYVVLSLLSLGRQMELRYGHYNFLLLVLFVVVCVNTTHCLLAWILSRHPVELLRPLLPPSLRDTCFSGFTGSLLTLKMLRYKERPEADYDFASFQMAVPHWFGLVTEVAHLYMYTARAWLLGHIAGIAVGMMLTLVHLPVLRPNQNIGQAILD</sequence>
<dbReference type="EMBL" id="CM023470">
    <property type="protein sequence ID" value="KAH7980971.1"/>
    <property type="molecule type" value="Genomic_DNA"/>
</dbReference>
<gene>
    <name evidence="1" type="ORF">HPB49_020568</name>
</gene>
<protein>
    <submittedName>
        <fullName evidence="1">Uncharacterized protein</fullName>
    </submittedName>
</protein>